<dbReference type="RefSeq" id="WP_175054220.1">
    <property type="nucleotide sequence ID" value="NZ_CADIKC010000014.1"/>
</dbReference>
<proteinExistence type="predicted"/>
<sequence>MVNLWFFHSPKLGKLLAIESDVLFAYIIILEIRPEVLSYGPVDSADLAHAGGARADLWVNYRTGDTQLVLCRREALEADPSVQNNVLLVTGQDIDNARIEFDNGLTLCQAINAATFIDLGPARQALSSFLLQKESATVGDLVNIPGHDPALLRAAVARLLIEGVLCADLSQHLFSDATLLRRTAHPTQWSPSTPQKQSIASVLGENRPALPVNADRGASEIVVNRARARGRPRSIIPAELAGLQWPAPDEATLGDCLNQYLNRKTAVELYRQGATFSYIRVITKLSENEVRRLVTRCVERKIDGTCLGYYALIPGQRLKPYHRTKGIVPSDGLQSGLAGAWTAFLEKHDNIRDKIYEELLGRAPSHDGQEFSIDDSWMRVLSEIEKCGITEDEYPLSNGDKGKGPFLKHAKALIAANADAYQAIYGGDTVGKRWRMTGGVPQRLIRPIRPGSFAILDFHRHSQATKVSIENGYGKTLVKQLPRWYFSVLVEEMYSAILSCVATLEKTPSADSGLEALDCFIDPVRYRPNSYGSAHGEYAAFFAYEIVALLKGNSFCVLRLDNAWGNIADGFVRNAIYTFGCAVHFGPTYTWVSRNVVERANEELARRTKPDDQRNVAIPVDDLVNSFLNAAKGINLTATERLNYSSPVEALQTMLADPTSRPLRQPLPEVTRRAGKLLDHTIIATVHGNVSKGVRPYVQFCRRNYTNDLIRSHPELIGKQLLCHFKRFDLRNAVASIWDPQDRICLPGSDCKTELLGAIRPDRWRDACISIRAHKLISTAGARLRSRDPNRYPERASPSSAKTRQGRAKHEKTDTDALREAKRLEDQRRHGAEQDAKHSSTDLPVDARSASGNRFGSISSAPSDSSNPTNASDPFGLFSPRPLRGRRV</sequence>
<name>A0A6J5CQI6_9BURK</name>
<dbReference type="AlphaFoldDB" id="A0A6J5CQI6"/>
<evidence type="ECO:0000256" key="1">
    <source>
        <dbReference type="SAM" id="MobiDB-lite"/>
    </source>
</evidence>
<gene>
    <name evidence="2" type="ORF">LMG24238_06752</name>
</gene>
<reference evidence="2 3" key="1">
    <citation type="submission" date="2020-04" db="EMBL/GenBank/DDBJ databases">
        <authorList>
            <person name="De Canck E."/>
        </authorList>
    </citation>
    <scope>NUCLEOTIDE SEQUENCE [LARGE SCALE GENOMIC DNA]</scope>
    <source>
        <strain evidence="2 3">LMG 24238</strain>
    </source>
</reference>
<keyword evidence="3" id="KW-1185">Reference proteome</keyword>
<dbReference type="EMBL" id="CADIKC010000014">
    <property type="protein sequence ID" value="CAB3741364.1"/>
    <property type="molecule type" value="Genomic_DNA"/>
</dbReference>
<dbReference type="Proteomes" id="UP000494255">
    <property type="component" value="Unassembled WGS sequence"/>
</dbReference>
<organism evidence="2 3">
    <name type="scientific">Paraburkholderia sediminicola</name>
    <dbReference type="NCBI Taxonomy" id="458836"/>
    <lineage>
        <taxon>Bacteria</taxon>
        <taxon>Pseudomonadati</taxon>
        <taxon>Pseudomonadota</taxon>
        <taxon>Betaproteobacteria</taxon>
        <taxon>Burkholderiales</taxon>
        <taxon>Burkholderiaceae</taxon>
        <taxon>Paraburkholderia</taxon>
    </lineage>
</organism>
<protein>
    <recommendedName>
        <fullName evidence="4">Integrase catalytic domain-containing protein</fullName>
    </recommendedName>
</protein>
<dbReference type="GeneID" id="97045320"/>
<evidence type="ECO:0000313" key="3">
    <source>
        <dbReference type="Proteomes" id="UP000494255"/>
    </source>
</evidence>
<feature type="compositionally biased region" description="Basic and acidic residues" evidence="1">
    <location>
        <begin position="811"/>
        <end position="840"/>
    </location>
</feature>
<feature type="compositionally biased region" description="Low complexity" evidence="1">
    <location>
        <begin position="857"/>
        <end position="873"/>
    </location>
</feature>
<feature type="region of interest" description="Disordered" evidence="1">
    <location>
        <begin position="782"/>
        <end position="888"/>
    </location>
</feature>
<evidence type="ECO:0008006" key="4">
    <source>
        <dbReference type="Google" id="ProtNLM"/>
    </source>
</evidence>
<feature type="compositionally biased region" description="Basic and acidic residues" evidence="1">
    <location>
        <begin position="785"/>
        <end position="794"/>
    </location>
</feature>
<accession>A0A6J5CQI6</accession>
<evidence type="ECO:0000313" key="2">
    <source>
        <dbReference type="EMBL" id="CAB3741364.1"/>
    </source>
</evidence>